<dbReference type="EMBL" id="JBHSBC010000014">
    <property type="protein sequence ID" value="MFC3981577.1"/>
    <property type="molecule type" value="Genomic_DNA"/>
</dbReference>
<proteinExistence type="predicted"/>
<evidence type="ECO:0000313" key="2">
    <source>
        <dbReference type="Proteomes" id="UP001595698"/>
    </source>
</evidence>
<dbReference type="Proteomes" id="UP001595698">
    <property type="component" value="Unassembled WGS sequence"/>
</dbReference>
<gene>
    <name evidence="1" type="ORF">ACFOYY_15665</name>
</gene>
<name>A0ABV8F2K5_9ACTN</name>
<evidence type="ECO:0000313" key="1">
    <source>
        <dbReference type="EMBL" id="MFC3981577.1"/>
    </source>
</evidence>
<organism evidence="1 2">
    <name type="scientific">Streptosporangium jomthongense</name>
    <dbReference type="NCBI Taxonomy" id="1193683"/>
    <lineage>
        <taxon>Bacteria</taxon>
        <taxon>Bacillati</taxon>
        <taxon>Actinomycetota</taxon>
        <taxon>Actinomycetes</taxon>
        <taxon>Streptosporangiales</taxon>
        <taxon>Streptosporangiaceae</taxon>
        <taxon>Streptosporangium</taxon>
    </lineage>
</organism>
<sequence length="64" mass="7273">MRLSDFWDRMKLHFGDAYAESWARDYILAELGGRTVDQALADGFAAKDVWRAVCGVIDVAPRLR</sequence>
<dbReference type="Pfam" id="PF11248">
    <property type="entry name" value="DUF3046"/>
    <property type="match status" value="1"/>
</dbReference>
<accession>A0ABV8F2K5</accession>
<dbReference type="RefSeq" id="WP_352008539.1">
    <property type="nucleotide sequence ID" value="NZ_JBHSBC010000014.1"/>
</dbReference>
<reference evidence="2" key="1">
    <citation type="journal article" date="2019" name="Int. J. Syst. Evol. Microbiol.">
        <title>The Global Catalogue of Microorganisms (GCM) 10K type strain sequencing project: providing services to taxonomists for standard genome sequencing and annotation.</title>
        <authorList>
            <consortium name="The Broad Institute Genomics Platform"/>
            <consortium name="The Broad Institute Genome Sequencing Center for Infectious Disease"/>
            <person name="Wu L."/>
            <person name="Ma J."/>
        </authorList>
    </citation>
    <scope>NUCLEOTIDE SEQUENCE [LARGE SCALE GENOMIC DNA]</scope>
    <source>
        <strain evidence="2">TBRC 7912</strain>
    </source>
</reference>
<dbReference type="InterPro" id="IPR021408">
    <property type="entry name" value="DUF3046"/>
</dbReference>
<keyword evidence="2" id="KW-1185">Reference proteome</keyword>
<protein>
    <submittedName>
        <fullName evidence="1">DUF3046 domain-containing protein</fullName>
    </submittedName>
</protein>
<comment type="caution">
    <text evidence="1">The sequence shown here is derived from an EMBL/GenBank/DDBJ whole genome shotgun (WGS) entry which is preliminary data.</text>
</comment>